<gene>
    <name evidence="1" type="ORF">NEF87_004905</name>
</gene>
<keyword evidence="2" id="KW-1185">Reference proteome</keyword>
<organism evidence="1 2">
    <name type="scientific">Candidatus Lokiarchaeum ossiferum</name>
    <dbReference type="NCBI Taxonomy" id="2951803"/>
    <lineage>
        <taxon>Archaea</taxon>
        <taxon>Promethearchaeati</taxon>
        <taxon>Promethearchaeota</taxon>
        <taxon>Promethearchaeia</taxon>
        <taxon>Promethearchaeales</taxon>
        <taxon>Promethearchaeaceae</taxon>
        <taxon>Candidatus Lokiarchaeum</taxon>
    </lineage>
</organism>
<proteinExistence type="predicted"/>
<protein>
    <submittedName>
        <fullName evidence="1">Uncharacterized protein</fullName>
    </submittedName>
</protein>
<name>A0ABY6HYX5_9ARCH</name>
<evidence type="ECO:0000313" key="2">
    <source>
        <dbReference type="Proteomes" id="UP001208689"/>
    </source>
</evidence>
<accession>A0ABY6HYX5</accession>
<reference evidence="1" key="1">
    <citation type="submission" date="2022-09" db="EMBL/GenBank/DDBJ databases">
        <title>Actin cytoskeleton and complex cell architecture in an #Asgard archaeon.</title>
        <authorList>
            <person name="Ponce Toledo R.I."/>
            <person name="Schleper C."/>
            <person name="Rodrigues Oliveira T."/>
            <person name="Wollweber F."/>
            <person name="Xu J."/>
            <person name="Rittmann S."/>
            <person name="Klingl A."/>
            <person name="Pilhofer M."/>
        </authorList>
    </citation>
    <scope>NUCLEOTIDE SEQUENCE</scope>
    <source>
        <strain evidence="1">B-35</strain>
    </source>
</reference>
<dbReference type="Proteomes" id="UP001208689">
    <property type="component" value="Chromosome"/>
</dbReference>
<dbReference type="EMBL" id="CP104013">
    <property type="protein sequence ID" value="UYP48620.1"/>
    <property type="molecule type" value="Genomic_DNA"/>
</dbReference>
<evidence type="ECO:0000313" key="1">
    <source>
        <dbReference type="EMBL" id="UYP48620.1"/>
    </source>
</evidence>
<sequence>MTQKYPFEFEINISISITDLDYRYMLKKELKEIIEIIPKDKGKNSVKNFLEQIRLLL</sequence>